<sequence length="252" mass="27944">MLTTQKGILLIYAHPDDETFASGATIAFYKDQANVRQTLLCATRGQAGKAGTPPLCTPEELPAYREAELRHACDILGVDRVAVLDYEDKLVDTSPIQELAAHIKAMIDEEQPQILITFAPHGISGHPDHIAMSKATQYVVDHLLDDSSSVRKLYHATIPLTAPFTSKNGTPTNGDSLEDITTIIDQKPYREQIAKALLAHKTQHLSVERVFPGITSHDYKNVPTTNYYLLAWHNLPNYQPTEKETDLFAGIQ</sequence>
<dbReference type="HOGENOM" id="CLU_049311_4_1_9"/>
<protein>
    <submittedName>
        <fullName evidence="1">1D-myo-inositol 2-acetamido-2-deoxy-alpha-D-glucopyranoside deacetylase</fullName>
        <ecNumber evidence="1">3.5.1.103</ecNumber>
    </submittedName>
</protein>
<organism evidence="1 2">
    <name type="scientific">Brevibacillus laterosporus LMG 15441</name>
    <dbReference type="NCBI Taxonomy" id="1042163"/>
    <lineage>
        <taxon>Bacteria</taxon>
        <taxon>Bacillati</taxon>
        <taxon>Bacillota</taxon>
        <taxon>Bacilli</taxon>
        <taxon>Bacillales</taxon>
        <taxon>Paenibacillaceae</taxon>
        <taxon>Brevibacillus</taxon>
    </lineage>
</organism>
<reference evidence="1 2" key="1">
    <citation type="journal article" date="2011" name="J. Bacteriol.">
        <title>Genome sequence of Brevibacillus laterosporus LMG 15441, a pathogen of invertebrates.</title>
        <authorList>
            <person name="Djukic M."/>
            <person name="Poehlein A."/>
            <person name="Thurmer A."/>
            <person name="Daniel R."/>
        </authorList>
    </citation>
    <scope>NUCLEOTIDE SEQUENCE [LARGE SCALE GENOMIC DNA]</scope>
    <source>
        <strain evidence="1 2">LMG 15441</strain>
    </source>
</reference>
<dbReference type="Proteomes" id="UP000005850">
    <property type="component" value="Chromosome"/>
</dbReference>
<keyword evidence="2" id="KW-1185">Reference proteome</keyword>
<gene>
    <name evidence="1" type="ORF">BRLA_c018640</name>
</gene>
<dbReference type="Gene3D" id="3.40.50.10320">
    <property type="entry name" value="LmbE-like"/>
    <property type="match status" value="1"/>
</dbReference>
<evidence type="ECO:0000313" key="1">
    <source>
        <dbReference type="EMBL" id="AIG26186.1"/>
    </source>
</evidence>
<dbReference type="AlphaFoldDB" id="A0A075R3X6"/>
<dbReference type="PANTHER" id="PTHR12993:SF11">
    <property type="entry name" value="N-ACETYLGLUCOSAMINYL-PHOSPHATIDYLINOSITOL DE-N-ACETYLASE"/>
    <property type="match status" value="1"/>
</dbReference>
<dbReference type="STRING" id="1042163.BRLA_c018640"/>
<name>A0A075R3X6_BRELA</name>
<dbReference type="EMBL" id="CP007806">
    <property type="protein sequence ID" value="AIG26186.1"/>
    <property type="molecule type" value="Genomic_DNA"/>
</dbReference>
<keyword evidence="1" id="KW-0378">Hydrolase</keyword>
<dbReference type="eggNOG" id="COG2120">
    <property type="taxonomic scope" value="Bacteria"/>
</dbReference>
<proteinExistence type="predicted"/>
<dbReference type="InterPro" id="IPR003737">
    <property type="entry name" value="GlcNAc_PI_deacetylase-related"/>
</dbReference>
<dbReference type="PANTHER" id="PTHR12993">
    <property type="entry name" value="N-ACETYLGLUCOSAMINYL-PHOSPHATIDYLINOSITOL DE-N-ACETYLASE-RELATED"/>
    <property type="match status" value="1"/>
</dbReference>
<dbReference type="EC" id="3.5.1.103" evidence="1"/>
<dbReference type="GO" id="GO:0035595">
    <property type="term" value="F:N-acetylglucosaminylinositol deacetylase activity"/>
    <property type="evidence" value="ECO:0007669"/>
    <property type="project" value="UniProtKB-EC"/>
</dbReference>
<dbReference type="InterPro" id="IPR024078">
    <property type="entry name" value="LmbE-like_dom_sf"/>
</dbReference>
<dbReference type="KEGG" id="blr:BRLA_c018640"/>
<evidence type="ECO:0000313" key="2">
    <source>
        <dbReference type="Proteomes" id="UP000005850"/>
    </source>
</evidence>
<dbReference type="Pfam" id="PF02585">
    <property type="entry name" value="PIG-L"/>
    <property type="match status" value="1"/>
</dbReference>
<dbReference type="RefSeq" id="WP_003338498.1">
    <property type="nucleotide sequence ID" value="NZ_CP007806.1"/>
</dbReference>
<accession>A0A075R3X6</accession>
<dbReference type="SUPFAM" id="SSF102588">
    <property type="entry name" value="LmbE-like"/>
    <property type="match status" value="1"/>
</dbReference>